<dbReference type="InterPro" id="IPR032675">
    <property type="entry name" value="LRR_dom_sf"/>
</dbReference>
<feature type="region of interest" description="Disordered" evidence="1">
    <location>
        <begin position="460"/>
        <end position="510"/>
    </location>
</feature>
<reference evidence="2" key="1">
    <citation type="submission" date="2020-06" db="EMBL/GenBank/DDBJ databases">
        <authorList>
            <consortium name="Plant Systems Biology data submission"/>
        </authorList>
    </citation>
    <scope>NUCLEOTIDE SEQUENCE</scope>
    <source>
        <strain evidence="2">D6</strain>
    </source>
</reference>
<evidence type="ECO:0000313" key="2">
    <source>
        <dbReference type="EMBL" id="CAB9506093.1"/>
    </source>
</evidence>
<dbReference type="EMBL" id="CAICTM010000252">
    <property type="protein sequence ID" value="CAB9506093.1"/>
    <property type="molecule type" value="Genomic_DNA"/>
</dbReference>
<feature type="compositionally biased region" description="Basic and acidic residues" evidence="1">
    <location>
        <begin position="461"/>
        <end position="481"/>
    </location>
</feature>
<protein>
    <submittedName>
        <fullName evidence="2">Uncharacterized protein</fullName>
    </submittedName>
</protein>
<accession>A0A9N8H8W0</accession>
<gene>
    <name evidence="2" type="ORF">SEMRO_253_G100010.1</name>
</gene>
<feature type="region of interest" description="Disordered" evidence="1">
    <location>
        <begin position="1"/>
        <end position="31"/>
    </location>
</feature>
<evidence type="ECO:0000256" key="1">
    <source>
        <dbReference type="SAM" id="MobiDB-lite"/>
    </source>
</evidence>
<dbReference type="Proteomes" id="UP001153069">
    <property type="component" value="Unassembled WGS sequence"/>
</dbReference>
<feature type="compositionally biased region" description="Basic and acidic residues" evidence="1">
    <location>
        <begin position="491"/>
        <end position="510"/>
    </location>
</feature>
<name>A0A9N8H8W0_9STRA</name>
<sequence>MSDSEDDMALVVGEAEDDSEEEDDEEARDQDYYISAITEQLRKESSSESEFLELDIPSSYDWPITEELISRVADFVRDELKREVTHLRYRESVAGPMLFQAIRRVMSPSSLQLLTLNGRLGNDTAGILVRDVLGNRFTSLKEIQFYRAEISDGSIIRDMLENNPQLEILGLGVGNGPFSIMGIRLFSQGLSGAVQNSLKCLDVGNLRVLDGGFTMLCNGLLQSPALQKLTLQANGLTKASLPLATQLLQRLRALEEFRINVNPLLFKDAPLNEIKSFALAAASSQYLKDLSIQKCGLSGLAMAVVLGALASKSTALETLCIDLEDDETYKALEKCVPKFKALRSLQYLGGKLNAWEDSLSTAVLQNTSLYEIKCWSGVSPPPQTRGLFFHHFQSNRAIAKARDLLAANAKAAQNGSNMGLPLGVWPKAISALNETRISRGQGKTATFLILRSQLVTWIQQSHKDNEDKQDKTKSSSGRSERSPVLPIPDAAKGESSNEKPSKRQRLKDDE</sequence>
<feature type="compositionally biased region" description="Acidic residues" evidence="1">
    <location>
        <begin position="1"/>
        <end position="28"/>
    </location>
</feature>
<evidence type="ECO:0000313" key="3">
    <source>
        <dbReference type="Proteomes" id="UP001153069"/>
    </source>
</evidence>
<dbReference type="AlphaFoldDB" id="A0A9N8H8W0"/>
<dbReference type="SUPFAM" id="SSF52047">
    <property type="entry name" value="RNI-like"/>
    <property type="match status" value="1"/>
</dbReference>
<proteinExistence type="predicted"/>
<comment type="caution">
    <text evidence="2">The sequence shown here is derived from an EMBL/GenBank/DDBJ whole genome shotgun (WGS) entry which is preliminary data.</text>
</comment>
<keyword evidence="3" id="KW-1185">Reference proteome</keyword>
<organism evidence="2 3">
    <name type="scientific">Seminavis robusta</name>
    <dbReference type="NCBI Taxonomy" id="568900"/>
    <lineage>
        <taxon>Eukaryota</taxon>
        <taxon>Sar</taxon>
        <taxon>Stramenopiles</taxon>
        <taxon>Ochrophyta</taxon>
        <taxon>Bacillariophyta</taxon>
        <taxon>Bacillariophyceae</taxon>
        <taxon>Bacillariophycidae</taxon>
        <taxon>Naviculales</taxon>
        <taxon>Naviculaceae</taxon>
        <taxon>Seminavis</taxon>
    </lineage>
</organism>
<dbReference type="Gene3D" id="3.80.10.10">
    <property type="entry name" value="Ribonuclease Inhibitor"/>
    <property type="match status" value="1"/>
</dbReference>